<organism evidence="3 4">
    <name type="scientific">Halomonas piscis</name>
    <dbReference type="NCBI Taxonomy" id="3031727"/>
    <lineage>
        <taxon>Bacteria</taxon>
        <taxon>Pseudomonadati</taxon>
        <taxon>Pseudomonadota</taxon>
        <taxon>Gammaproteobacteria</taxon>
        <taxon>Oceanospirillales</taxon>
        <taxon>Halomonadaceae</taxon>
        <taxon>Halomonas</taxon>
    </lineage>
</organism>
<dbReference type="InterPro" id="IPR011719">
    <property type="entry name" value="CHP02058"/>
</dbReference>
<evidence type="ECO:0000313" key="3">
    <source>
        <dbReference type="EMBL" id="WNK19902.1"/>
    </source>
</evidence>
<evidence type="ECO:0000313" key="4">
    <source>
        <dbReference type="Proteomes" id="UP001301869"/>
    </source>
</evidence>
<keyword evidence="1" id="KW-0547">Nucleotide-binding</keyword>
<sequence>MAEKRLILAMGSGHAGLHEGYTQAARHAVHDALSHSSLALFQSLKLDERQARTEVTIGVQQPDSIDEQAIISEFATGEVSVTVRHGGLDVQETDGSPSRLVAAAAVAVFLTT</sequence>
<dbReference type="Proteomes" id="UP001301869">
    <property type="component" value="Chromosome"/>
</dbReference>
<keyword evidence="2" id="KW-0342">GTP-binding</keyword>
<gene>
    <name evidence="3" type="ORF">P1P91_13920</name>
</gene>
<protein>
    <submittedName>
        <fullName evidence="3">Lin0512 family protein</fullName>
    </submittedName>
</protein>
<dbReference type="EMBL" id="CP119391">
    <property type="protein sequence ID" value="WNK19902.1"/>
    <property type="molecule type" value="Genomic_DNA"/>
</dbReference>
<dbReference type="RefSeq" id="WP_311883373.1">
    <property type="nucleotide sequence ID" value="NZ_CP119391.1"/>
</dbReference>
<evidence type="ECO:0000256" key="2">
    <source>
        <dbReference type="ARBA" id="ARBA00023134"/>
    </source>
</evidence>
<dbReference type="InterPro" id="IPR037103">
    <property type="entry name" value="Tubulin/FtsZ-like_C"/>
</dbReference>
<accession>A0ABY9YZ56</accession>
<name>A0ABY9YZ56_9GAMM</name>
<proteinExistence type="predicted"/>
<dbReference type="Gene3D" id="3.30.1330.20">
    <property type="entry name" value="Tubulin/FtsZ, C-terminal domain"/>
    <property type="match status" value="1"/>
</dbReference>
<reference evidence="3 4" key="1">
    <citation type="submission" date="2023-03" db="EMBL/GenBank/DDBJ databases">
        <title>Halomonas sp. nov., isolated from Korean tranditional fermented seafood 'Jeotgal'.</title>
        <authorList>
            <person name="Kim B."/>
            <person name="Shin N.-R."/>
        </authorList>
    </citation>
    <scope>NUCLEOTIDE SEQUENCE [LARGE SCALE GENOMIC DNA]</scope>
    <source>
        <strain evidence="3 4">SG2L-4</strain>
    </source>
</reference>
<keyword evidence="4" id="KW-1185">Reference proteome</keyword>
<evidence type="ECO:0000256" key="1">
    <source>
        <dbReference type="ARBA" id="ARBA00022741"/>
    </source>
</evidence>
<dbReference type="Pfam" id="PF09585">
    <property type="entry name" value="Lin0512_fam"/>
    <property type="match status" value="1"/>
</dbReference>